<dbReference type="GeneID" id="60235903"/>
<keyword evidence="2" id="KW-1133">Transmembrane helix</keyword>
<feature type="region of interest" description="Disordered" evidence="1">
    <location>
        <begin position="98"/>
        <end position="136"/>
    </location>
</feature>
<geneLocation type="mitochondrion" evidence="3"/>
<proteinExistence type="predicted"/>
<organism evidence="3">
    <name type="scientific">Monilinia laxa</name>
    <name type="common">Brown rot fungus</name>
    <name type="synonym">Sclerotinia laxa</name>
    <dbReference type="NCBI Taxonomy" id="61186"/>
    <lineage>
        <taxon>Eukaryota</taxon>
        <taxon>Fungi</taxon>
        <taxon>Dikarya</taxon>
        <taxon>Ascomycota</taxon>
        <taxon>Pezizomycotina</taxon>
        <taxon>Leotiomycetes</taxon>
        <taxon>Helotiales</taxon>
        <taxon>Sclerotiniaceae</taxon>
        <taxon>Monilinia</taxon>
    </lineage>
</organism>
<keyword evidence="2" id="KW-0812">Transmembrane</keyword>
<reference evidence="3" key="1">
    <citation type="journal article" date="2020" name="Sci. Rep.">
        <title>First characterization of the complete mitochondrial genome of fungal plant-pathogen Monilinia laxa which represents the mobile intron rich structure.</title>
        <authorList>
            <person name="Yildiz G."/>
            <person name="Ozkilinc H."/>
        </authorList>
    </citation>
    <scope>NUCLEOTIDE SEQUENCE</scope>
</reference>
<evidence type="ECO:0000313" key="3">
    <source>
        <dbReference type="EMBL" id="QOE17444.1"/>
    </source>
</evidence>
<gene>
    <name evidence="3" type="primary">orf179</name>
</gene>
<keyword evidence="2" id="KW-0472">Membrane</keyword>
<dbReference type="EMBL" id="MN881998">
    <property type="protein sequence ID" value="QOE17444.1"/>
    <property type="molecule type" value="Genomic_DNA"/>
</dbReference>
<evidence type="ECO:0000256" key="2">
    <source>
        <dbReference type="SAM" id="Phobius"/>
    </source>
</evidence>
<dbReference type="AlphaFoldDB" id="A0A7L8EZD0"/>
<accession>A0A7L8EZD0</accession>
<feature type="transmembrane region" description="Helical" evidence="2">
    <location>
        <begin position="29"/>
        <end position="47"/>
    </location>
</feature>
<keyword evidence="3" id="KW-0496">Mitochondrion</keyword>
<feature type="transmembrane region" description="Helical" evidence="2">
    <location>
        <begin position="53"/>
        <end position="78"/>
    </location>
</feature>
<dbReference type="RefSeq" id="YP_009945080.1">
    <property type="nucleotide sequence ID" value="NC_051483.1"/>
</dbReference>
<name>A0A7L8EZD0_MONLA</name>
<feature type="compositionally biased region" description="Polar residues" evidence="1">
    <location>
        <begin position="98"/>
        <end position="108"/>
    </location>
</feature>
<sequence length="229" mass="26160">MIHNYSLKSITSRSCFAPIEGFSDFVFKLYQICLGFIYNCIIIYFKYSWVMPIILFIINILISVFFYLDLHMMCNVFLGEYLNMMSINDMLNPESSSDNNLGGNNAGSDGNKPGSEGNNSGGNGDDSGNNVPEGSEDIRNSVESKFRIQYDYNKNVPINKRPDVYSHVGAGKLNQKEVDYIHKYVHFNPFWHYSISKNKLLRRKGVKAATGVIRVTQHDINYMSRFPKN</sequence>
<evidence type="ECO:0000256" key="1">
    <source>
        <dbReference type="SAM" id="MobiDB-lite"/>
    </source>
</evidence>
<protein>
    <submittedName>
        <fullName evidence="3">Uncharacterized protein</fullName>
    </submittedName>
</protein>